<dbReference type="Proteomes" id="UP000074866">
    <property type="component" value="Unassembled WGS sequence"/>
</dbReference>
<keyword evidence="2" id="KW-1185">Reference proteome</keyword>
<gene>
    <name evidence="1" type="ORF">NS115_15580</name>
</gene>
<dbReference type="EMBL" id="LDRX01000068">
    <property type="protein sequence ID" value="KTS81527.1"/>
    <property type="molecule type" value="Genomic_DNA"/>
</dbReference>
<name>A0ACC4ZT17_9BACL</name>
<organism evidence="1 2">
    <name type="scientific">Paenibacillus jamilae</name>
    <dbReference type="NCBI Taxonomy" id="114136"/>
    <lineage>
        <taxon>Bacteria</taxon>
        <taxon>Bacillati</taxon>
        <taxon>Bacillota</taxon>
        <taxon>Bacilli</taxon>
        <taxon>Bacillales</taxon>
        <taxon>Paenibacillaceae</taxon>
        <taxon>Paenibacillus</taxon>
    </lineage>
</organism>
<reference evidence="1 2" key="1">
    <citation type="journal article" date="2016" name="Front. Microbiol.">
        <title>Genomic Resource of Rice Seed Associated Bacteria.</title>
        <authorList>
            <person name="Midha S."/>
            <person name="Bansal K."/>
            <person name="Sharma S."/>
            <person name="Kumar N."/>
            <person name="Patil P.P."/>
            <person name="Chaudhry V."/>
            <person name="Patil P.B."/>
        </authorList>
    </citation>
    <scope>NUCLEOTIDE SEQUENCE [LARGE SCALE GENOMIC DNA]</scope>
    <source>
        <strain evidence="1 2">NS115</strain>
    </source>
</reference>
<protein>
    <submittedName>
        <fullName evidence="1">Uncharacterized protein</fullName>
    </submittedName>
</protein>
<evidence type="ECO:0000313" key="1">
    <source>
        <dbReference type="EMBL" id="KTS81527.1"/>
    </source>
</evidence>
<feature type="non-terminal residue" evidence="1">
    <location>
        <position position="356"/>
    </location>
</feature>
<proteinExistence type="predicted"/>
<accession>A0ACC4ZT17</accession>
<evidence type="ECO:0000313" key="2">
    <source>
        <dbReference type="Proteomes" id="UP000074866"/>
    </source>
</evidence>
<sequence length="356" mass="41697">MSDQIELMGEWWLPDNPDSKLYGTLKYDQKKIELIIMGQLKKTEGFSSKVDNSVEVIQGFTTNGKRVSLIDCIRVGHKFNIPGTFTEKYSPELLFIGTHFNTKENIAFTSVKISYQNLEQWLSPSSYAVSYNDDEKSMIIEYSLPKSIKANFKDVEISFEYNAESRGNSYNNFSIQQTAWIKFSRIGQGISYLYMHELIDNFSNLLSICATRYISPAKIIVSTEEDKKIELIYISENNEVLNEDLKSHDFIFRYVDIESDLQSFLDTWTNKYELLEPVIDYFVESHKKEVFTPISFLKLVQSLETFSRRIRPNWVEDQTNYNTKIEQILEDICEVENKDWLREKLRYSNEPTLATR</sequence>
<comment type="caution">
    <text evidence="1">The sequence shown here is derived from an EMBL/GenBank/DDBJ whole genome shotgun (WGS) entry which is preliminary data.</text>
</comment>